<dbReference type="EMBL" id="CP095855">
    <property type="protein sequence ID" value="UPK71393.1"/>
    <property type="molecule type" value="Genomic_DNA"/>
</dbReference>
<gene>
    <name evidence="1" type="ORF">MYF79_08895</name>
</gene>
<keyword evidence="2" id="KW-1185">Reference proteome</keyword>
<evidence type="ECO:0000313" key="2">
    <source>
        <dbReference type="Proteomes" id="UP000830198"/>
    </source>
</evidence>
<name>A0ABY4I8I2_CHIFI</name>
<protein>
    <submittedName>
        <fullName evidence="1">Uncharacterized protein</fullName>
    </submittedName>
</protein>
<proteinExistence type="predicted"/>
<accession>A0ABY4I8I2</accession>
<dbReference type="Proteomes" id="UP000830198">
    <property type="component" value="Chromosome"/>
</dbReference>
<evidence type="ECO:0000313" key="1">
    <source>
        <dbReference type="EMBL" id="UPK71393.1"/>
    </source>
</evidence>
<organism evidence="1 2">
    <name type="scientific">Chitinophaga filiformis</name>
    <name type="common">Myxococcus filiformis</name>
    <name type="synonym">Flexibacter filiformis</name>
    <dbReference type="NCBI Taxonomy" id="104663"/>
    <lineage>
        <taxon>Bacteria</taxon>
        <taxon>Pseudomonadati</taxon>
        <taxon>Bacteroidota</taxon>
        <taxon>Chitinophagia</taxon>
        <taxon>Chitinophagales</taxon>
        <taxon>Chitinophagaceae</taxon>
        <taxon>Chitinophaga</taxon>
    </lineage>
</organism>
<dbReference type="RefSeq" id="WP_247813472.1">
    <property type="nucleotide sequence ID" value="NZ_CP095855.1"/>
</dbReference>
<sequence>MATRNKSKIVKDLSFNYPVTWFTDPSNIPNQELVQKTIQWFETGPGQRAYAPLEFLNLLYKQFRFVIENIYDAEVVSNHFRTLPLSPLQKHILTGFVLKWTGGYPVRSAEREQEPTLKGIEEIFLTGEPDSPEREFCKADMNVRKQFIKLGLAFTGAINNGIDVNEFLKEMDGNDREKQFERFEDLFREATLMEAVGPFKTKNQYVIQEKSCNYRFNCWLAEFKGWTLGDESTYKPFLNRITFQEYLRYERKDQQLKQDNFAAEKLLWQLDDSNDLTAEKNEEVAPLLLHEMTVRKQLTQFKPLFQSDEQFNQAVYTISNFLNIRQSHDVKQVFVRKGKIRRIAYALGEIWRNTYNDAIPLSYLKMCRNLFSVFSTQEIEDSTYKTSNLHKYFISPT</sequence>
<reference evidence="1 2" key="1">
    <citation type="submission" date="2022-04" db="EMBL/GenBank/DDBJ databases">
        <title>The arsenic-methylating capacity of Chitinophaga filiformis YT5 during chitin decomposition.</title>
        <authorList>
            <person name="Chen G."/>
            <person name="Liang Y."/>
        </authorList>
    </citation>
    <scope>NUCLEOTIDE SEQUENCE [LARGE SCALE GENOMIC DNA]</scope>
    <source>
        <strain evidence="1 2">YT5</strain>
    </source>
</reference>